<protein>
    <submittedName>
        <fullName evidence="1">Uncharacterized protein</fullName>
    </submittedName>
</protein>
<dbReference type="EMBL" id="JBBDHD010000032">
    <property type="protein sequence ID" value="MFH7596442.1"/>
    <property type="molecule type" value="Genomic_DNA"/>
</dbReference>
<evidence type="ECO:0000313" key="2">
    <source>
        <dbReference type="Proteomes" id="UP001610631"/>
    </source>
</evidence>
<dbReference type="RefSeq" id="WP_395510277.1">
    <property type="nucleotide sequence ID" value="NZ_JBBDHD010000032.1"/>
</dbReference>
<gene>
    <name evidence="1" type="ORF">WDV06_15255</name>
</gene>
<comment type="caution">
    <text evidence="1">The sequence shown here is derived from an EMBL/GenBank/DDBJ whole genome shotgun (WGS) entry which is preliminary data.</text>
</comment>
<evidence type="ECO:0000313" key="1">
    <source>
        <dbReference type="EMBL" id="MFH7596442.1"/>
    </source>
</evidence>
<name>A0ABW7PEY3_9ACTN</name>
<sequence>MDYRKLDAALGRAVGAAEGDPGARDLLVLVRLTEPPTPAQLDELRRAGVDGTDTGRTILTGTLSRQDVETLSEQPWVRSLSLSGSRRPL</sequence>
<keyword evidence="2" id="KW-1185">Reference proteome</keyword>
<reference evidence="1 2" key="1">
    <citation type="submission" date="2024-03" db="EMBL/GenBank/DDBJ databases">
        <title>Whole genome sequencing of Streptomyces racemochromogenes, to identify antimicrobial biosynthetic gene clusters.</title>
        <authorList>
            <person name="Suryawanshi P."/>
            <person name="Krishnaraj P.U."/>
            <person name="Arun Y.P."/>
            <person name="Suryawanshi M.P."/>
            <person name="Rakshit O."/>
        </authorList>
    </citation>
    <scope>NUCLEOTIDE SEQUENCE [LARGE SCALE GENOMIC DNA]</scope>
    <source>
        <strain evidence="1 2">AUDT626</strain>
    </source>
</reference>
<dbReference type="Proteomes" id="UP001610631">
    <property type="component" value="Unassembled WGS sequence"/>
</dbReference>
<organism evidence="1 2">
    <name type="scientific">Streptomyces racemochromogenes</name>
    <dbReference type="NCBI Taxonomy" id="67353"/>
    <lineage>
        <taxon>Bacteria</taxon>
        <taxon>Bacillati</taxon>
        <taxon>Actinomycetota</taxon>
        <taxon>Actinomycetes</taxon>
        <taxon>Kitasatosporales</taxon>
        <taxon>Streptomycetaceae</taxon>
        <taxon>Streptomyces</taxon>
    </lineage>
</organism>
<proteinExistence type="predicted"/>
<accession>A0ABW7PEY3</accession>